<keyword evidence="5" id="KW-1185">Reference proteome</keyword>
<comment type="similarity">
    <text evidence="3">Belongs to the metallo-dependent hydrolases superfamily. Phosphotriesterase family.</text>
</comment>
<dbReference type="Pfam" id="PF02126">
    <property type="entry name" value="PTE"/>
    <property type="match status" value="1"/>
</dbReference>
<evidence type="ECO:0000313" key="5">
    <source>
        <dbReference type="Proteomes" id="UP000198420"/>
    </source>
</evidence>
<evidence type="ECO:0000256" key="2">
    <source>
        <dbReference type="ARBA" id="ARBA00022801"/>
    </source>
</evidence>
<evidence type="ECO:0000313" key="4">
    <source>
        <dbReference type="EMBL" id="SNR88012.1"/>
    </source>
</evidence>
<sequence>MTPREETGRLRTVTGTIATSDITGPVLSHEHLQLDLRWPARPQLAGSDPNRWLDEEKAVQRELNALRKDHGLGLVVDLTCSGMGRNAAALARISAGARVAVVAGTGVFTEPFHPAFVREILAAGEPPAVPGFEPDLSEGGYPGPPAVDRLAERLLAEVGFGMDGTNALPGVIGEIGAWGEAPSETEELCLRAAAQAARYAGLSVATYGRAGLAQLEILTSAGLPPERVAVGQQDRVDDPAQHRKIAESGGYVSFGTLGLAGEDAAAVGARVRRVLDLLEAGHADRVLLSTGVARMAQVARYGGAGFGYLFDAFLPELRAAGADEATLGAILHDNPLRWLTGS</sequence>
<proteinExistence type="inferred from homology"/>
<name>A0A238ZY00_9ACTN</name>
<accession>A0A238ZY00</accession>
<dbReference type="PANTHER" id="PTHR10819">
    <property type="entry name" value="PHOSPHOTRIESTERASE-RELATED"/>
    <property type="match status" value="1"/>
</dbReference>
<gene>
    <name evidence="4" type="ORF">SAMN06265355_10853</name>
</gene>
<dbReference type="GO" id="GO:0016787">
    <property type="term" value="F:hydrolase activity"/>
    <property type="evidence" value="ECO:0007669"/>
    <property type="project" value="UniProtKB-KW"/>
</dbReference>
<dbReference type="PANTHER" id="PTHR10819:SF3">
    <property type="entry name" value="PHOSPHOTRIESTERASE-RELATED PROTEIN"/>
    <property type="match status" value="1"/>
</dbReference>
<dbReference type="PROSITE" id="PS51347">
    <property type="entry name" value="PHOSPHOTRIESTERASE_2"/>
    <property type="match status" value="1"/>
</dbReference>
<reference evidence="5" key="1">
    <citation type="submission" date="2017-06" db="EMBL/GenBank/DDBJ databases">
        <authorList>
            <person name="Varghese N."/>
            <person name="Submissions S."/>
        </authorList>
    </citation>
    <scope>NUCLEOTIDE SEQUENCE [LARGE SCALE GENOMIC DNA]</scope>
    <source>
        <strain evidence="5">DSM 44485</strain>
    </source>
</reference>
<dbReference type="EMBL" id="FZNP01000008">
    <property type="protein sequence ID" value="SNR88012.1"/>
    <property type="molecule type" value="Genomic_DNA"/>
</dbReference>
<dbReference type="RefSeq" id="WP_089313525.1">
    <property type="nucleotide sequence ID" value="NZ_FZNP01000008.1"/>
</dbReference>
<comment type="caution">
    <text evidence="3">Lacks conserved residue(s) required for the propagation of feature annotation.</text>
</comment>
<protein>
    <submittedName>
        <fullName evidence="4">Phosphotriesterase-related protein</fullName>
    </submittedName>
</protein>
<evidence type="ECO:0000256" key="1">
    <source>
        <dbReference type="ARBA" id="ARBA00022723"/>
    </source>
</evidence>
<dbReference type="SUPFAM" id="SSF51556">
    <property type="entry name" value="Metallo-dependent hydrolases"/>
    <property type="match status" value="1"/>
</dbReference>
<dbReference type="GO" id="GO:0008270">
    <property type="term" value="F:zinc ion binding"/>
    <property type="evidence" value="ECO:0007669"/>
    <property type="project" value="InterPro"/>
</dbReference>
<organism evidence="4 5">
    <name type="scientific">Actinomadura mexicana</name>
    <dbReference type="NCBI Taxonomy" id="134959"/>
    <lineage>
        <taxon>Bacteria</taxon>
        <taxon>Bacillati</taxon>
        <taxon>Actinomycetota</taxon>
        <taxon>Actinomycetes</taxon>
        <taxon>Streptosporangiales</taxon>
        <taxon>Thermomonosporaceae</taxon>
        <taxon>Actinomadura</taxon>
    </lineage>
</organism>
<keyword evidence="2" id="KW-0378">Hydrolase</keyword>
<keyword evidence="1" id="KW-0479">Metal-binding</keyword>
<dbReference type="OrthoDB" id="9795018at2"/>
<evidence type="ECO:0000256" key="3">
    <source>
        <dbReference type="PROSITE-ProRule" id="PRU00679"/>
    </source>
</evidence>
<dbReference type="InterPro" id="IPR001559">
    <property type="entry name" value="Phosphotriesterase"/>
</dbReference>
<dbReference type="AlphaFoldDB" id="A0A238ZY00"/>
<dbReference type="Gene3D" id="3.20.20.140">
    <property type="entry name" value="Metal-dependent hydrolases"/>
    <property type="match status" value="1"/>
</dbReference>
<dbReference type="Proteomes" id="UP000198420">
    <property type="component" value="Unassembled WGS sequence"/>
</dbReference>
<dbReference type="InterPro" id="IPR032466">
    <property type="entry name" value="Metal_Hydrolase"/>
</dbReference>